<comment type="similarity">
    <text evidence="1">Belongs to the EamA transporter family.</text>
</comment>
<feature type="transmembrane region" description="Helical" evidence="2">
    <location>
        <begin position="249"/>
        <end position="270"/>
    </location>
</feature>
<protein>
    <submittedName>
        <fullName evidence="4">EamA family transporter</fullName>
    </submittedName>
</protein>
<evidence type="ECO:0000313" key="5">
    <source>
        <dbReference type="Proteomes" id="UP001237105"/>
    </source>
</evidence>
<name>A0ABT6SQA6_9ACTN</name>
<evidence type="ECO:0000313" key="4">
    <source>
        <dbReference type="EMBL" id="MDI3417750.1"/>
    </source>
</evidence>
<feature type="transmembrane region" description="Helical" evidence="2">
    <location>
        <begin position="48"/>
        <end position="66"/>
    </location>
</feature>
<keyword evidence="5" id="KW-1185">Reference proteome</keyword>
<keyword evidence="2" id="KW-0472">Membrane</keyword>
<feature type="domain" description="EamA" evidence="3">
    <location>
        <begin position="189"/>
        <end position="323"/>
    </location>
</feature>
<dbReference type="PANTHER" id="PTHR22911:SF79">
    <property type="entry name" value="MOBA-LIKE NTP TRANSFERASE DOMAIN-CONTAINING PROTEIN"/>
    <property type="match status" value="1"/>
</dbReference>
<feature type="transmembrane region" description="Helical" evidence="2">
    <location>
        <begin position="307"/>
        <end position="324"/>
    </location>
</feature>
<evidence type="ECO:0000259" key="3">
    <source>
        <dbReference type="Pfam" id="PF00892"/>
    </source>
</evidence>
<feature type="transmembrane region" description="Helical" evidence="2">
    <location>
        <begin position="282"/>
        <end position="301"/>
    </location>
</feature>
<dbReference type="Pfam" id="PF00892">
    <property type="entry name" value="EamA"/>
    <property type="match status" value="2"/>
</dbReference>
<organism evidence="4 5">
    <name type="scientific">Streptomyces luteolus</name>
    <dbReference type="NCBI Taxonomy" id="3043615"/>
    <lineage>
        <taxon>Bacteria</taxon>
        <taxon>Bacillati</taxon>
        <taxon>Actinomycetota</taxon>
        <taxon>Actinomycetes</taxon>
        <taxon>Kitasatosporales</taxon>
        <taxon>Streptomycetaceae</taxon>
        <taxon>Streptomyces</taxon>
    </lineage>
</organism>
<keyword evidence="2" id="KW-1133">Transmembrane helix</keyword>
<dbReference type="InterPro" id="IPR000620">
    <property type="entry name" value="EamA_dom"/>
</dbReference>
<feature type="transmembrane region" description="Helical" evidence="2">
    <location>
        <begin position="156"/>
        <end position="174"/>
    </location>
</feature>
<feature type="domain" description="EamA" evidence="3">
    <location>
        <begin position="14"/>
        <end position="168"/>
    </location>
</feature>
<reference evidence="4 5" key="1">
    <citation type="submission" date="2023-05" db="EMBL/GenBank/DDBJ databases">
        <title>Draft genome sequence of Streptomyces sp. B-S-A12 isolated from a cave soil in Thailand.</title>
        <authorList>
            <person name="Chamroensaksri N."/>
            <person name="Muangham S."/>
        </authorList>
    </citation>
    <scope>NUCLEOTIDE SEQUENCE [LARGE SCALE GENOMIC DNA]</scope>
    <source>
        <strain evidence="4 5">B-S-A12</strain>
    </source>
</reference>
<comment type="caution">
    <text evidence="4">The sequence shown here is derived from an EMBL/GenBank/DDBJ whole genome shotgun (WGS) entry which is preliminary data.</text>
</comment>
<feature type="transmembrane region" description="Helical" evidence="2">
    <location>
        <begin position="16"/>
        <end position="36"/>
    </location>
</feature>
<proteinExistence type="inferred from homology"/>
<feature type="transmembrane region" description="Helical" evidence="2">
    <location>
        <begin position="186"/>
        <end position="206"/>
    </location>
</feature>
<dbReference type="Proteomes" id="UP001237105">
    <property type="component" value="Unassembled WGS sequence"/>
</dbReference>
<dbReference type="InterPro" id="IPR037185">
    <property type="entry name" value="EmrE-like"/>
</dbReference>
<gene>
    <name evidence="4" type="ORF">QIT00_04090</name>
</gene>
<evidence type="ECO:0000256" key="2">
    <source>
        <dbReference type="SAM" id="Phobius"/>
    </source>
</evidence>
<accession>A0ABT6SQA6</accession>
<dbReference type="EMBL" id="JASCIS010000003">
    <property type="protein sequence ID" value="MDI3417750.1"/>
    <property type="molecule type" value="Genomic_DNA"/>
</dbReference>
<feature type="transmembrane region" description="Helical" evidence="2">
    <location>
        <begin position="122"/>
        <end position="144"/>
    </location>
</feature>
<feature type="transmembrane region" description="Helical" evidence="2">
    <location>
        <begin position="218"/>
        <end position="237"/>
    </location>
</feature>
<sequence length="345" mass="34759">MAVPPAPPPLPLGRGLLYAGFAASTWGTAGAAATALHQHSGLGPLTVSFWRFLIGALLLLGARPLLLHSRSRRVHAATPACGSGSGFGSGLRRLVRPHLLGLGLCMAVFQTFYLIAVDLTGLAVGTTVALGTTPVLTSLGAWLLSRQRPRPADLSATALAVVGLLLVVLGGSGGGSGVPATGPSPVAGFACALLSAAGLASVNLLGQRRRRRPDGEPLDAALAGFGVGTVLLLPVLLTTDVLPKGSEVWPSVLLLGYLAAVPSALAYALFFTAASVVRATTMSTLMLLEPLAALALGVLLFDERLALAAAAGTALLLTGILVLARAERESGNPGPDGGATHQPIG</sequence>
<dbReference type="SUPFAM" id="SSF103481">
    <property type="entry name" value="Multidrug resistance efflux transporter EmrE"/>
    <property type="match status" value="2"/>
</dbReference>
<evidence type="ECO:0000256" key="1">
    <source>
        <dbReference type="ARBA" id="ARBA00007362"/>
    </source>
</evidence>
<keyword evidence="2" id="KW-0812">Transmembrane</keyword>
<dbReference type="RefSeq" id="WP_282533667.1">
    <property type="nucleotide sequence ID" value="NZ_JASCIS010000003.1"/>
</dbReference>
<feature type="transmembrane region" description="Helical" evidence="2">
    <location>
        <begin position="99"/>
        <end position="116"/>
    </location>
</feature>
<dbReference type="PANTHER" id="PTHR22911">
    <property type="entry name" value="ACYL-MALONYL CONDENSING ENZYME-RELATED"/>
    <property type="match status" value="1"/>
</dbReference>